<gene>
    <name evidence="1" type="ORF">AX13_04830</name>
</gene>
<dbReference type="AlphaFoldDB" id="A0A014MCD1"/>
<accession>A0A014MCD1</accession>
<keyword evidence="2" id="KW-1185">Reference proteome</keyword>
<dbReference type="Proteomes" id="UP000020766">
    <property type="component" value="Unassembled WGS sequence"/>
</dbReference>
<dbReference type="PATRIC" id="fig|1457173.3.peg.2643"/>
<comment type="caution">
    <text evidence="1">The sequence shown here is derived from an EMBL/GenBank/DDBJ whole genome shotgun (WGS) entry which is preliminary data.</text>
</comment>
<evidence type="ECO:0000313" key="2">
    <source>
        <dbReference type="Proteomes" id="UP000020766"/>
    </source>
</evidence>
<dbReference type="PROSITE" id="PS51257">
    <property type="entry name" value="PROKAR_LIPOPROTEIN"/>
    <property type="match status" value="1"/>
</dbReference>
<organism evidence="1 2">
    <name type="scientific">Comamonas aquatica DA1877</name>
    <dbReference type="NCBI Taxonomy" id="1457173"/>
    <lineage>
        <taxon>Bacteria</taxon>
        <taxon>Pseudomonadati</taxon>
        <taxon>Pseudomonadota</taxon>
        <taxon>Betaproteobacteria</taxon>
        <taxon>Burkholderiales</taxon>
        <taxon>Comamonadaceae</taxon>
        <taxon>Comamonas</taxon>
    </lineage>
</organism>
<dbReference type="EMBL" id="JBOK01000016">
    <property type="protein sequence ID" value="EXU79436.1"/>
    <property type="molecule type" value="Genomic_DNA"/>
</dbReference>
<reference evidence="1 2" key="1">
    <citation type="submission" date="2014-01" db="EMBL/GenBank/DDBJ databases">
        <title>Interspecies Systems Biology Uncovers Metabolites Affecting C. elegans Gene Expression and Life History Traits.</title>
        <authorList>
            <person name="Watson E."/>
            <person name="Macneil L.T."/>
            <person name="Ritter A.D."/>
            <person name="Yilmaz L.S."/>
            <person name="Rosebrock A.P."/>
            <person name="Caudy A.A."/>
            <person name="Walhout A.J."/>
        </authorList>
    </citation>
    <scope>NUCLEOTIDE SEQUENCE [LARGE SCALE GENOMIC DNA]</scope>
    <source>
        <strain evidence="1 2">DA1877</strain>
    </source>
</reference>
<sequence>MPAKKPINENIHYLHGQIDGLAQLVLALASCTVDMDEFRDEGLKRLEMLEGALLAEATPEDRLTGLAHIRTWFDAAT</sequence>
<evidence type="ECO:0000313" key="1">
    <source>
        <dbReference type="EMBL" id="EXU79436.1"/>
    </source>
</evidence>
<proteinExistence type="predicted"/>
<name>A0A014MCD1_9BURK</name>
<dbReference type="RefSeq" id="WP_043385093.1">
    <property type="nucleotide sequence ID" value="NZ_JBOK01000016.1"/>
</dbReference>
<protein>
    <submittedName>
        <fullName evidence="1">Uncharacterized protein</fullName>
    </submittedName>
</protein>